<feature type="compositionally biased region" description="Polar residues" evidence="1">
    <location>
        <begin position="144"/>
        <end position="157"/>
    </location>
</feature>
<feature type="compositionally biased region" description="Basic and acidic residues" evidence="1">
    <location>
        <begin position="95"/>
        <end position="105"/>
    </location>
</feature>
<name>A0A183KB99_9TREM</name>
<reference evidence="4" key="1">
    <citation type="submission" date="2016-06" db="UniProtKB">
        <authorList>
            <consortium name="WormBaseParasite"/>
        </authorList>
    </citation>
    <scope>IDENTIFICATION</scope>
</reference>
<proteinExistence type="predicted"/>
<evidence type="ECO:0000313" key="3">
    <source>
        <dbReference type="Proteomes" id="UP000279833"/>
    </source>
</evidence>
<dbReference type="Proteomes" id="UP000279833">
    <property type="component" value="Unassembled WGS sequence"/>
</dbReference>
<feature type="region of interest" description="Disordered" evidence="1">
    <location>
        <begin position="90"/>
        <end position="109"/>
    </location>
</feature>
<feature type="region of interest" description="Disordered" evidence="1">
    <location>
        <begin position="128"/>
        <end position="161"/>
    </location>
</feature>
<reference evidence="2 3" key="2">
    <citation type="submission" date="2018-11" db="EMBL/GenBank/DDBJ databases">
        <authorList>
            <consortium name="Pathogen Informatics"/>
        </authorList>
    </citation>
    <scope>NUCLEOTIDE SEQUENCE [LARGE SCALE GENOMIC DNA]</scope>
    <source>
        <strain evidence="2">Dakar</strain>
        <strain evidence="3">Dakar, Senegal</strain>
    </source>
</reference>
<dbReference type="AlphaFoldDB" id="A0A183KB99"/>
<evidence type="ECO:0000256" key="1">
    <source>
        <dbReference type="SAM" id="MobiDB-lite"/>
    </source>
</evidence>
<protein>
    <submittedName>
        <fullName evidence="4">40S ribosomal protein S7</fullName>
    </submittedName>
</protein>
<gene>
    <name evidence="2" type="ORF">SCUD_LOCUS12287</name>
</gene>
<organism evidence="4">
    <name type="scientific">Schistosoma curassoni</name>
    <dbReference type="NCBI Taxonomy" id="6186"/>
    <lineage>
        <taxon>Eukaryota</taxon>
        <taxon>Metazoa</taxon>
        <taxon>Spiralia</taxon>
        <taxon>Lophotrochozoa</taxon>
        <taxon>Platyhelminthes</taxon>
        <taxon>Trematoda</taxon>
        <taxon>Digenea</taxon>
        <taxon>Strigeidida</taxon>
        <taxon>Schistosomatoidea</taxon>
        <taxon>Schistosomatidae</taxon>
        <taxon>Schistosoma</taxon>
    </lineage>
</organism>
<accession>A0A183KB99</accession>
<dbReference type="STRING" id="6186.A0A183KB99"/>
<evidence type="ECO:0000313" key="2">
    <source>
        <dbReference type="EMBL" id="VDP48204.1"/>
    </source>
</evidence>
<dbReference type="EMBL" id="UZAK01035010">
    <property type="protein sequence ID" value="VDP48204.1"/>
    <property type="molecule type" value="Genomic_DNA"/>
</dbReference>
<dbReference type="WBParaSite" id="SCUD_0001229001-mRNA-1">
    <property type="protein sequence ID" value="SCUD_0001229001-mRNA-1"/>
    <property type="gene ID" value="SCUD_0001229001"/>
</dbReference>
<evidence type="ECO:0000313" key="4">
    <source>
        <dbReference type="WBParaSite" id="SCUD_0001229001-mRNA-1"/>
    </source>
</evidence>
<sequence length="324" mass="36325">MGSNSFCCESQTSLLGLASKNVSTNTARSIIILDLNSITPSEYVPHSRQLANRGHLTGKCCKKCFSKRGQNASNRTRSVDTQIVVKQTQVISKTGDSHRPKEGKQCSKRSVLTKNSRNEVSSVLRLLNGIQQETPRSRDRKARSVSSGKNNLTSQIVDNRPESHSMFDATVVASPSSVDEWVQLVRKKQRSDIKRNPAPVKVVEKSKADHSDRSVIFHRIKESESSETKARLEHDIVLIKQLLNQLMPQNITVVTLLKVYRLSSLANLKPNQSRLLKVVFKSSNERDLILQNGHKLKDSGVFIRKDLPLADRVKRRGAKKRAIT</sequence>
<keyword evidence="3" id="KW-1185">Reference proteome</keyword>